<dbReference type="GO" id="GO:0005886">
    <property type="term" value="C:plasma membrane"/>
    <property type="evidence" value="ECO:0007669"/>
    <property type="project" value="UniProtKB-SubCell"/>
</dbReference>
<evidence type="ECO:0000256" key="6">
    <source>
        <dbReference type="ARBA" id="ARBA00022989"/>
    </source>
</evidence>
<feature type="transmembrane region" description="Helical" evidence="8">
    <location>
        <begin position="130"/>
        <end position="151"/>
    </location>
</feature>
<keyword evidence="7 8" id="KW-0472">Membrane</keyword>
<keyword evidence="3" id="KW-0813">Transport</keyword>
<gene>
    <name evidence="10" type="ORF">PCIT_02230</name>
</gene>
<comment type="subcellular location">
    <subcellularLocation>
        <location evidence="1">Cell membrane</location>
        <topology evidence="1">Multi-pass membrane protein</topology>
    </subcellularLocation>
</comment>
<protein>
    <submittedName>
        <fullName evidence="10">Transporter</fullName>
    </submittedName>
</protein>
<sequence length="384" mass="42577">MPLMLLLSCSLFTFFVLYAPQPLLMVLATQYQVSPASSGSLMSATMLPLAIAPICYGILFARFNPLRILKYAMFLLAFTCIVFVHVPNFELLLATRFIQGLILPAALTAMTTYIGLQYQGLNLHRNMTRYIASSIMGGYLGRVLAANFAAFFTWQSFYYLIAVMLVILASAINIQPSKQSSAKQTLPRPLKDYISSLKEKQLLRLYCAVFCMFFCFSALLNYLPLILQQNFNITDSKIIGWIYTSYLIGAILSLSTACLNRFINNRWVFLSLVFAAYAISIALLSIANLSLFVVMFTLFCACMFMIHSTAAPLVNQLSKAPTSITNGAYVSFYYSGGALGAYLPGLIMQNHGYSAFIISLLLVSLVGLVLVAKNYKHGMSTMRG</sequence>
<dbReference type="PANTHER" id="PTHR43271:SF1">
    <property type="entry name" value="INNER MEMBRANE TRANSPORT PROTEIN YNFM"/>
    <property type="match status" value="1"/>
</dbReference>
<keyword evidence="4" id="KW-1003">Cell membrane</keyword>
<reference evidence="10" key="1">
    <citation type="journal article" date="2012" name="J. Bacteriol.">
        <title>Genome sequences of type strains of seven species of the marine bacterium Pseudoalteromonas.</title>
        <authorList>
            <person name="Xie B.B."/>
            <person name="Shu Y.L."/>
            <person name="Qin Q.L."/>
            <person name="Rong J.C."/>
            <person name="Zhang X.Y."/>
            <person name="Chen X.L."/>
            <person name="Shi M."/>
            <person name="He H.L."/>
            <person name="Zhou B.C."/>
            <person name="Zhang Y.Z."/>
        </authorList>
    </citation>
    <scope>NUCLEOTIDE SEQUENCE [LARGE SCALE GENOMIC DNA]</scope>
    <source>
        <strain evidence="10">NCIMB 1889</strain>
    </source>
</reference>
<evidence type="ECO:0000259" key="9">
    <source>
        <dbReference type="PROSITE" id="PS50850"/>
    </source>
</evidence>
<proteinExistence type="inferred from homology"/>
<comment type="caution">
    <text evidence="10">The sequence shown here is derived from an EMBL/GenBank/DDBJ whole genome shotgun (WGS) entry which is preliminary data.</text>
</comment>
<feature type="transmembrane region" description="Helical" evidence="8">
    <location>
        <begin position="353"/>
        <end position="372"/>
    </location>
</feature>
<name>U1KTT6_9GAMM</name>
<dbReference type="CDD" id="cd17324">
    <property type="entry name" value="MFS_NepI_like"/>
    <property type="match status" value="1"/>
</dbReference>
<dbReference type="STRING" id="1117314.PCIT_02230"/>
<dbReference type="PANTHER" id="PTHR43271">
    <property type="entry name" value="BLL2771 PROTEIN"/>
    <property type="match status" value="1"/>
</dbReference>
<dbReference type="Gene3D" id="1.20.1250.20">
    <property type="entry name" value="MFS general substrate transporter like domains"/>
    <property type="match status" value="1"/>
</dbReference>
<evidence type="ECO:0000256" key="7">
    <source>
        <dbReference type="ARBA" id="ARBA00023136"/>
    </source>
</evidence>
<dbReference type="InterPro" id="IPR036259">
    <property type="entry name" value="MFS_trans_sf"/>
</dbReference>
<feature type="transmembrane region" description="Helical" evidence="8">
    <location>
        <begin position="205"/>
        <end position="226"/>
    </location>
</feature>
<evidence type="ECO:0000256" key="8">
    <source>
        <dbReference type="SAM" id="Phobius"/>
    </source>
</evidence>
<dbReference type="GO" id="GO:0022857">
    <property type="term" value="F:transmembrane transporter activity"/>
    <property type="evidence" value="ECO:0007669"/>
    <property type="project" value="InterPro"/>
</dbReference>
<dbReference type="InterPro" id="IPR011701">
    <property type="entry name" value="MFS"/>
</dbReference>
<evidence type="ECO:0000256" key="3">
    <source>
        <dbReference type="ARBA" id="ARBA00022448"/>
    </source>
</evidence>
<keyword evidence="6 8" id="KW-1133">Transmembrane helix</keyword>
<reference evidence="10" key="2">
    <citation type="submission" date="2013-04" db="EMBL/GenBank/DDBJ databases">
        <title>Genome sequence of Pseudoalteromonas citrea.</title>
        <authorList>
            <person name="Xie B.-B."/>
            <person name="Rong J.-C."/>
            <person name="Qin Q.-L."/>
            <person name="Shu Y.-L."/>
            <person name="Zhang Y.-Z."/>
        </authorList>
    </citation>
    <scope>NUCLEOTIDE SEQUENCE</scope>
    <source>
        <strain evidence="10">NCIMB 1889</strain>
    </source>
</reference>
<dbReference type="OrthoDB" id="63984at2"/>
<feature type="transmembrane region" description="Helical" evidence="8">
    <location>
        <begin position="41"/>
        <end position="61"/>
    </location>
</feature>
<dbReference type="Pfam" id="PF07690">
    <property type="entry name" value="MFS_1"/>
    <property type="match status" value="1"/>
</dbReference>
<feature type="transmembrane region" description="Helical" evidence="8">
    <location>
        <begin position="292"/>
        <end position="314"/>
    </location>
</feature>
<comment type="similarity">
    <text evidence="2">Belongs to the major facilitator superfamily.</text>
</comment>
<feature type="transmembrane region" description="Helical" evidence="8">
    <location>
        <begin position="98"/>
        <end position="118"/>
    </location>
</feature>
<dbReference type="eggNOG" id="COG2814">
    <property type="taxonomic scope" value="Bacteria"/>
</dbReference>
<dbReference type="SUPFAM" id="SSF103473">
    <property type="entry name" value="MFS general substrate transporter"/>
    <property type="match status" value="1"/>
</dbReference>
<dbReference type="EMBL" id="AHBZ02000027">
    <property type="protein sequence ID" value="ERG20359.1"/>
    <property type="molecule type" value="Genomic_DNA"/>
</dbReference>
<evidence type="ECO:0000256" key="4">
    <source>
        <dbReference type="ARBA" id="ARBA00022475"/>
    </source>
</evidence>
<evidence type="ECO:0000256" key="1">
    <source>
        <dbReference type="ARBA" id="ARBA00004651"/>
    </source>
</evidence>
<feature type="domain" description="Major facilitator superfamily (MFS) profile" evidence="9">
    <location>
        <begin position="1"/>
        <end position="376"/>
    </location>
</feature>
<accession>U1KTT6</accession>
<evidence type="ECO:0000313" key="10">
    <source>
        <dbReference type="EMBL" id="ERG20359.1"/>
    </source>
</evidence>
<feature type="transmembrane region" description="Helical" evidence="8">
    <location>
        <begin position="68"/>
        <end position="86"/>
    </location>
</feature>
<dbReference type="PROSITE" id="PS50850">
    <property type="entry name" value="MFS"/>
    <property type="match status" value="1"/>
</dbReference>
<organism evidence="10">
    <name type="scientific">Pseudoalteromonas citrea DSM 8771</name>
    <dbReference type="NCBI Taxonomy" id="1117314"/>
    <lineage>
        <taxon>Bacteria</taxon>
        <taxon>Pseudomonadati</taxon>
        <taxon>Pseudomonadota</taxon>
        <taxon>Gammaproteobacteria</taxon>
        <taxon>Alteromonadales</taxon>
        <taxon>Pseudoalteromonadaceae</taxon>
        <taxon>Pseudoalteromonas</taxon>
    </lineage>
</organism>
<feature type="transmembrane region" description="Helical" evidence="8">
    <location>
        <begin position="326"/>
        <end position="347"/>
    </location>
</feature>
<evidence type="ECO:0000256" key="5">
    <source>
        <dbReference type="ARBA" id="ARBA00022692"/>
    </source>
</evidence>
<dbReference type="InterPro" id="IPR020846">
    <property type="entry name" value="MFS_dom"/>
</dbReference>
<evidence type="ECO:0000256" key="2">
    <source>
        <dbReference type="ARBA" id="ARBA00008335"/>
    </source>
</evidence>
<keyword evidence="5 8" id="KW-0812">Transmembrane</keyword>
<feature type="transmembrane region" description="Helical" evidence="8">
    <location>
        <begin position="157"/>
        <end position="174"/>
    </location>
</feature>
<feature type="transmembrane region" description="Helical" evidence="8">
    <location>
        <begin position="238"/>
        <end position="260"/>
    </location>
</feature>
<feature type="transmembrane region" description="Helical" evidence="8">
    <location>
        <begin position="267"/>
        <end position="286"/>
    </location>
</feature>
<dbReference type="AlphaFoldDB" id="U1KTT6"/>